<protein>
    <submittedName>
        <fullName evidence="2">MarR family transcriptional regulator</fullName>
    </submittedName>
</protein>
<evidence type="ECO:0000313" key="3">
    <source>
        <dbReference type="Proteomes" id="UP000543556"/>
    </source>
</evidence>
<dbReference type="EMBL" id="JAAMFM010000005">
    <property type="protein sequence ID" value="NVM94434.1"/>
    <property type="molecule type" value="Genomic_DNA"/>
</dbReference>
<dbReference type="SUPFAM" id="SSF46785">
    <property type="entry name" value="Winged helix' DNA-binding domain"/>
    <property type="match status" value="1"/>
</dbReference>
<dbReference type="PANTHER" id="PTHR33164:SF106">
    <property type="entry name" value="TRANSCRIPTIONAL REGULATORY PROTEIN"/>
    <property type="match status" value="1"/>
</dbReference>
<name>A0A7Y7LYW3_9MICC</name>
<dbReference type="SMART" id="SM00347">
    <property type="entry name" value="HTH_MARR"/>
    <property type="match status" value="1"/>
</dbReference>
<dbReference type="InterPro" id="IPR000835">
    <property type="entry name" value="HTH_MarR-typ"/>
</dbReference>
<gene>
    <name evidence="2" type="ORF">G6034_05830</name>
</gene>
<dbReference type="GO" id="GO:0006950">
    <property type="term" value="P:response to stress"/>
    <property type="evidence" value="ECO:0007669"/>
    <property type="project" value="TreeGrafter"/>
</dbReference>
<dbReference type="Gene3D" id="1.10.10.10">
    <property type="entry name" value="Winged helix-like DNA-binding domain superfamily/Winged helix DNA-binding domain"/>
    <property type="match status" value="1"/>
</dbReference>
<organism evidence="2 3">
    <name type="scientific">Arthrobacter wenxiniae</name>
    <dbReference type="NCBI Taxonomy" id="2713570"/>
    <lineage>
        <taxon>Bacteria</taxon>
        <taxon>Bacillati</taxon>
        <taxon>Actinomycetota</taxon>
        <taxon>Actinomycetes</taxon>
        <taxon>Micrococcales</taxon>
        <taxon>Micrococcaceae</taxon>
        <taxon>Arthrobacter</taxon>
    </lineage>
</organism>
<dbReference type="GO" id="GO:0003700">
    <property type="term" value="F:DNA-binding transcription factor activity"/>
    <property type="evidence" value="ECO:0007669"/>
    <property type="project" value="InterPro"/>
</dbReference>
<accession>A0A7Y7LYW3</accession>
<dbReference type="InterPro" id="IPR036390">
    <property type="entry name" value="WH_DNA-bd_sf"/>
</dbReference>
<evidence type="ECO:0000259" key="1">
    <source>
        <dbReference type="PROSITE" id="PS50995"/>
    </source>
</evidence>
<dbReference type="PROSITE" id="PS50995">
    <property type="entry name" value="HTH_MARR_2"/>
    <property type="match status" value="1"/>
</dbReference>
<sequence>MALTVVVGDDEGAPINPVEELAGELRRLIICGEQFRNLRAKELQVGSSDLVALGHLHNGGPMAPKELSALMGVSSGTMTALLDRGEKAGLLRRERNPEDRRGLLIHLTPAGLQSVQWVYEQFDAVVCQTLINVPAPSVDVLRSLLEQLNETLSCVADDDYNASAGLQQPLQLHEA</sequence>
<dbReference type="Pfam" id="PF12802">
    <property type="entry name" value="MarR_2"/>
    <property type="match status" value="1"/>
</dbReference>
<dbReference type="PRINTS" id="PR00598">
    <property type="entry name" value="HTHMARR"/>
</dbReference>
<feature type="domain" description="HTH marR-type" evidence="1">
    <location>
        <begin position="18"/>
        <end position="150"/>
    </location>
</feature>
<dbReference type="InterPro" id="IPR039422">
    <property type="entry name" value="MarR/SlyA-like"/>
</dbReference>
<reference evidence="2 3" key="1">
    <citation type="submission" date="2020-02" db="EMBL/GenBank/DDBJ databases">
        <title>Genome sequence of strain AETb3-4.</title>
        <authorList>
            <person name="Gao J."/>
            <person name="Zhang X."/>
        </authorList>
    </citation>
    <scope>NUCLEOTIDE SEQUENCE [LARGE SCALE GENOMIC DNA]</scope>
    <source>
        <strain evidence="2 3">AETb3-4</strain>
    </source>
</reference>
<dbReference type="AlphaFoldDB" id="A0A7Y7LYW3"/>
<dbReference type="InterPro" id="IPR036388">
    <property type="entry name" value="WH-like_DNA-bd_sf"/>
</dbReference>
<dbReference type="PANTHER" id="PTHR33164">
    <property type="entry name" value="TRANSCRIPTIONAL REGULATOR, MARR FAMILY"/>
    <property type="match status" value="1"/>
</dbReference>
<evidence type="ECO:0000313" key="2">
    <source>
        <dbReference type="EMBL" id="NVM94434.1"/>
    </source>
</evidence>
<dbReference type="Proteomes" id="UP000543556">
    <property type="component" value="Unassembled WGS sequence"/>
</dbReference>
<proteinExistence type="predicted"/>
<keyword evidence="3" id="KW-1185">Reference proteome</keyword>
<comment type="caution">
    <text evidence="2">The sequence shown here is derived from an EMBL/GenBank/DDBJ whole genome shotgun (WGS) entry which is preliminary data.</text>
</comment>